<gene>
    <name evidence="2" type="ORF">V5799_026686</name>
</gene>
<dbReference type="EMBL" id="JARKHS020030540">
    <property type="protein sequence ID" value="KAK8762045.1"/>
    <property type="molecule type" value="Genomic_DNA"/>
</dbReference>
<evidence type="ECO:0000313" key="3">
    <source>
        <dbReference type="Proteomes" id="UP001321473"/>
    </source>
</evidence>
<keyword evidence="1" id="KW-0812">Transmembrane</keyword>
<evidence type="ECO:0000313" key="2">
    <source>
        <dbReference type="EMBL" id="KAK8762045.1"/>
    </source>
</evidence>
<reference evidence="2 3" key="1">
    <citation type="journal article" date="2023" name="Arcadia Sci">
        <title>De novo assembly of a long-read Amblyomma americanum tick genome.</title>
        <authorList>
            <person name="Chou S."/>
            <person name="Poskanzer K.E."/>
            <person name="Rollins M."/>
            <person name="Thuy-Boun P.S."/>
        </authorList>
    </citation>
    <scope>NUCLEOTIDE SEQUENCE [LARGE SCALE GENOMIC DNA]</scope>
    <source>
        <strain evidence="2">F_SG_1</strain>
        <tissue evidence="2">Salivary glands</tissue>
    </source>
</reference>
<dbReference type="AlphaFoldDB" id="A0AAQ4DHV5"/>
<accession>A0AAQ4DHV5</accession>
<keyword evidence="1" id="KW-1133">Transmembrane helix</keyword>
<keyword evidence="1" id="KW-0472">Membrane</keyword>
<protein>
    <submittedName>
        <fullName evidence="2">Uncharacterized protein</fullName>
    </submittedName>
</protein>
<evidence type="ECO:0000256" key="1">
    <source>
        <dbReference type="SAM" id="Phobius"/>
    </source>
</evidence>
<proteinExistence type="predicted"/>
<sequence length="148" mass="16392">MQDNRSRVHKHGPACLSGRQCFAAARKSHLNLTKHKVKRSTMQARFIIGTVILVVLCTTVDGCDHMGYRRDAGRCKTKHTSNLQQAGASDTCCAFYVLSECLKRASQYSDCPQAYAQAELKELREASRLTADQCQGGRELCGEAPRRG</sequence>
<dbReference type="Proteomes" id="UP001321473">
    <property type="component" value="Unassembled WGS sequence"/>
</dbReference>
<keyword evidence="3" id="KW-1185">Reference proteome</keyword>
<organism evidence="2 3">
    <name type="scientific">Amblyomma americanum</name>
    <name type="common">Lone star tick</name>
    <dbReference type="NCBI Taxonomy" id="6943"/>
    <lineage>
        <taxon>Eukaryota</taxon>
        <taxon>Metazoa</taxon>
        <taxon>Ecdysozoa</taxon>
        <taxon>Arthropoda</taxon>
        <taxon>Chelicerata</taxon>
        <taxon>Arachnida</taxon>
        <taxon>Acari</taxon>
        <taxon>Parasitiformes</taxon>
        <taxon>Ixodida</taxon>
        <taxon>Ixodoidea</taxon>
        <taxon>Ixodidae</taxon>
        <taxon>Amblyomminae</taxon>
        <taxon>Amblyomma</taxon>
    </lineage>
</organism>
<name>A0AAQ4DHV5_AMBAM</name>
<feature type="transmembrane region" description="Helical" evidence="1">
    <location>
        <begin position="44"/>
        <end position="62"/>
    </location>
</feature>
<comment type="caution">
    <text evidence="2">The sequence shown here is derived from an EMBL/GenBank/DDBJ whole genome shotgun (WGS) entry which is preliminary data.</text>
</comment>